<dbReference type="InterPro" id="IPR039928">
    <property type="entry name" value="LNK"/>
</dbReference>
<reference evidence="2 3" key="1">
    <citation type="journal article" date="2020" name="Nat. Commun.">
        <title>Genome of Tripterygium wilfordii and identification of cytochrome P450 involved in triptolide biosynthesis.</title>
        <authorList>
            <person name="Tu L."/>
            <person name="Su P."/>
            <person name="Zhang Z."/>
            <person name="Gao L."/>
            <person name="Wang J."/>
            <person name="Hu T."/>
            <person name="Zhou J."/>
            <person name="Zhang Y."/>
            <person name="Zhao Y."/>
            <person name="Liu Y."/>
            <person name="Song Y."/>
            <person name="Tong Y."/>
            <person name="Lu Y."/>
            <person name="Yang J."/>
            <person name="Xu C."/>
            <person name="Jia M."/>
            <person name="Peters R.J."/>
            <person name="Huang L."/>
            <person name="Gao W."/>
        </authorList>
    </citation>
    <scope>NUCLEOTIDE SEQUENCE [LARGE SCALE GENOMIC DNA]</scope>
    <source>
        <strain evidence="3">cv. XIE 37</strain>
        <tissue evidence="2">Leaf</tissue>
    </source>
</reference>
<dbReference type="GO" id="GO:0007623">
    <property type="term" value="P:circadian rhythm"/>
    <property type="evidence" value="ECO:0007669"/>
    <property type="project" value="InterPro"/>
</dbReference>
<evidence type="ECO:0000313" key="2">
    <source>
        <dbReference type="EMBL" id="KAF5731949.1"/>
    </source>
</evidence>
<feature type="region of interest" description="Disordered" evidence="1">
    <location>
        <begin position="503"/>
        <end position="528"/>
    </location>
</feature>
<feature type="region of interest" description="Disordered" evidence="1">
    <location>
        <begin position="546"/>
        <end position="568"/>
    </location>
</feature>
<dbReference type="GO" id="GO:0006355">
    <property type="term" value="P:regulation of DNA-templated transcription"/>
    <property type="evidence" value="ECO:0007669"/>
    <property type="project" value="InterPro"/>
</dbReference>
<proteinExistence type="predicted"/>
<gene>
    <name evidence="2" type="ORF">HS088_TW18G00636</name>
</gene>
<name>A0A7J7CCT5_TRIWF</name>
<protein>
    <recommendedName>
        <fullName evidence="4">Protein LNK1</fullName>
    </recommendedName>
</protein>
<dbReference type="Proteomes" id="UP000593562">
    <property type="component" value="Unassembled WGS sequence"/>
</dbReference>
<accession>A0A7J7CCT5</accession>
<dbReference type="PANTHER" id="PTHR33334">
    <property type="entry name" value="PROTEIN LNK1"/>
    <property type="match status" value="1"/>
</dbReference>
<dbReference type="FunCoup" id="A0A7J7CCT5">
    <property type="interactions" value="486"/>
</dbReference>
<dbReference type="InParanoid" id="A0A7J7CCT5"/>
<organism evidence="2 3">
    <name type="scientific">Tripterygium wilfordii</name>
    <name type="common">Thunder God vine</name>
    <dbReference type="NCBI Taxonomy" id="458696"/>
    <lineage>
        <taxon>Eukaryota</taxon>
        <taxon>Viridiplantae</taxon>
        <taxon>Streptophyta</taxon>
        <taxon>Embryophyta</taxon>
        <taxon>Tracheophyta</taxon>
        <taxon>Spermatophyta</taxon>
        <taxon>Magnoliopsida</taxon>
        <taxon>eudicotyledons</taxon>
        <taxon>Gunneridae</taxon>
        <taxon>Pentapetalae</taxon>
        <taxon>rosids</taxon>
        <taxon>fabids</taxon>
        <taxon>Celastrales</taxon>
        <taxon>Celastraceae</taxon>
        <taxon>Tripterygium</taxon>
    </lineage>
</organism>
<sequence>MPNLCLQEFEDSAWDEFGGSDDHIVPHPTGGYVNQFQDLNDGCKKPRCEVIITNYADKAKYIDQGRDKTNLATLTDKDKMLEKHSWNPDGVFHTSCDASFKEVERAASDAARMSSDSSKSGDSGGTELYVDNPILGEGGAAADVNLYHYPLSHISQVDNDLNFLENDREDKDSSDLFYGWSDIGNFEDVDRMFRGCDSSFGLGILSHEDELNWFPPSHATEVNEDALKFGSQFTCSEERALSGVSEHHEGSRSNDAIPSINDGSRSFSTVDKINPWALHASNHSSIGQISFLNGPALKYGSSDGRMANEQARSPCMHQEDDHPSNQVSVHYTHSIGKSEDTCLSSVLQRQSSYASNPVQSMESSYCATCDASDVATNLKRENLYHRKDLEASFNGKFQHENMVSQSAFCDPVLVQKQAHQSKLEIEGHSEVGGVSVGIQSELDSSNAQESSSVSSLLDELSVEASSFRQLQKAMEQLDIRTKLCIRDSLYRLATSAEQRHNCRNSNSAIKTGRETSGAPLTEETDKLIDMETDTNPIDRSIAHLLFHRPSDPSARPTSDVPSLRPMPW</sequence>
<dbReference type="AlphaFoldDB" id="A0A7J7CCT5"/>
<evidence type="ECO:0000256" key="1">
    <source>
        <dbReference type="SAM" id="MobiDB-lite"/>
    </source>
</evidence>
<evidence type="ECO:0008006" key="4">
    <source>
        <dbReference type="Google" id="ProtNLM"/>
    </source>
</evidence>
<dbReference type="EMBL" id="JAAARO010000018">
    <property type="protein sequence ID" value="KAF5731949.1"/>
    <property type="molecule type" value="Genomic_DNA"/>
</dbReference>
<evidence type="ECO:0000313" key="3">
    <source>
        <dbReference type="Proteomes" id="UP000593562"/>
    </source>
</evidence>
<keyword evidence="3" id="KW-1185">Reference proteome</keyword>
<dbReference type="PANTHER" id="PTHR33334:SF8">
    <property type="entry name" value="PROTEIN LNK1"/>
    <property type="match status" value="1"/>
</dbReference>
<comment type="caution">
    <text evidence="2">The sequence shown here is derived from an EMBL/GenBank/DDBJ whole genome shotgun (WGS) entry which is preliminary data.</text>
</comment>